<dbReference type="InterPro" id="IPR042097">
    <property type="entry name" value="Aminopeptidase_N-like_N_sf"/>
</dbReference>
<dbReference type="Pfam" id="PF17900">
    <property type="entry name" value="Peptidase_M1_N"/>
    <property type="match status" value="1"/>
</dbReference>
<protein>
    <recommendedName>
        <fullName evidence="1">Aminopeptidase N-like N-terminal domain-containing protein</fullName>
    </recommendedName>
</protein>
<accession>A0ABR2HVJ2</accession>
<comment type="caution">
    <text evidence="2">The sequence shown here is derived from an EMBL/GenBank/DDBJ whole genome shotgun (WGS) entry which is preliminary data.</text>
</comment>
<name>A0ABR2HVJ2_9EUKA</name>
<dbReference type="PANTHER" id="PTHR11533:SF299">
    <property type="entry name" value="AMINOPEPTIDASE"/>
    <property type="match status" value="1"/>
</dbReference>
<evidence type="ECO:0000313" key="2">
    <source>
        <dbReference type="EMBL" id="KAK8852889.1"/>
    </source>
</evidence>
<dbReference type="SUPFAM" id="SSF63737">
    <property type="entry name" value="Leukotriene A4 hydrolase N-terminal domain"/>
    <property type="match status" value="1"/>
</dbReference>
<organism evidence="2 3">
    <name type="scientific">Tritrichomonas musculus</name>
    <dbReference type="NCBI Taxonomy" id="1915356"/>
    <lineage>
        <taxon>Eukaryota</taxon>
        <taxon>Metamonada</taxon>
        <taxon>Parabasalia</taxon>
        <taxon>Tritrichomonadida</taxon>
        <taxon>Tritrichomonadidae</taxon>
        <taxon>Tritrichomonas</taxon>
    </lineage>
</organism>
<dbReference type="InterPro" id="IPR001930">
    <property type="entry name" value="Peptidase_M1"/>
</dbReference>
<feature type="domain" description="Aminopeptidase N-like N-terminal" evidence="1">
    <location>
        <begin position="34"/>
        <end position="158"/>
    </location>
</feature>
<dbReference type="InterPro" id="IPR045357">
    <property type="entry name" value="Aminopeptidase_N-like_N"/>
</dbReference>
<evidence type="ECO:0000259" key="1">
    <source>
        <dbReference type="Pfam" id="PF17900"/>
    </source>
</evidence>
<dbReference type="InterPro" id="IPR050344">
    <property type="entry name" value="Peptidase_M1_aminopeptidases"/>
</dbReference>
<proteinExistence type="predicted"/>
<gene>
    <name evidence="2" type="ORF">M9Y10_017881</name>
</gene>
<dbReference type="PRINTS" id="PR00756">
    <property type="entry name" value="ALADIPTASE"/>
</dbReference>
<keyword evidence="3" id="KW-1185">Reference proteome</keyword>
<evidence type="ECO:0000313" key="3">
    <source>
        <dbReference type="Proteomes" id="UP001470230"/>
    </source>
</evidence>
<dbReference type="Proteomes" id="UP001470230">
    <property type="component" value="Unassembled WGS sequence"/>
</dbReference>
<reference evidence="2 3" key="1">
    <citation type="submission" date="2024-04" db="EMBL/GenBank/DDBJ databases">
        <title>Tritrichomonas musculus Genome.</title>
        <authorList>
            <person name="Alves-Ferreira E."/>
            <person name="Grigg M."/>
            <person name="Lorenzi H."/>
            <person name="Galac M."/>
        </authorList>
    </citation>
    <scope>NUCLEOTIDE SEQUENCE [LARGE SCALE GENOMIC DNA]</scope>
    <source>
        <strain evidence="2 3">EAF2021</strain>
    </source>
</reference>
<dbReference type="Gene3D" id="2.60.40.1730">
    <property type="entry name" value="tricorn interacting facor f3 domain"/>
    <property type="match status" value="1"/>
</dbReference>
<dbReference type="PANTHER" id="PTHR11533">
    <property type="entry name" value="PROTEASE M1 ZINC METALLOPROTEASE"/>
    <property type="match status" value="1"/>
</dbReference>
<sequence>MKKLLMQVLQLHIKKNKEDSKTYLKIQSNITIKSIIQNNTPLKYSIDNDILTIFCSSLPDQDISSNPITINYSVAPTANGTQGFYSRDDSYFTEFEPNSAEMLLPCFDDPIVKSTFSVKLQIPSKLTGLSNMMVETSKIIDNEKELTFAQTPPMCVYLLAIFVGDFASIEGETKNGLPVKMYGENGRQELLKDFLKGAIFAVNWMEEKIGVKY</sequence>
<dbReference type="EMBL" id="JAPFFF010000023">
    <property type="protein sequence ID" value="KAK8852889.1"/>
    <property type="molecule type" value="Genomic_DNA"/>
</dbReference>